<dbReference type="SMART" id="SM00717">
    <property type="entry name" value="SANT"/>
    <property type="match status" value="3"/>
</dbReference>
<name>F0W765_9STRA</name>
<dbReference type="GO" id="GO:0019185">
    <property type="term" value="C:snRNA-activating protein complex"/>
    <property type="evidence" value="ECO:0007669"/>
    <property type="project" value="TreeGrafter"/>
</dbReference>
<protein>
    <submittedName>
        <fullName evidence="8">Myblike DNAbinding protein putative</fullName>
    </submittedName>
</protein>
<feature type="compositionally biased region" description="Basic and acidic residues" evidence="5">
    <location>
        <begin position="208"/>
        <end position="234"/>
    </location>
</feature>
<dbReference type="AlphaFoldDB" id="F0W765"/>
<dbReference type="SUPFAM" id="SSF46689">
    <property type="entry name" value="Homeodomain-like"/>
    <property type="match status" value="2"/>
</dbReference>
<reference evidence="8" key="2">
    <citation type="submission" date="2011-02" db="EMBL/GenBank/DDBJ databases">
        <authorList>
            <person name="MacLean D."/>
        </authorList>
    </citation>
    <scope>NUCLEOTIDE SEQUENCE</scope>
</reference>
<dbReference type="InterPro" id="IPR051575">
    <property type="entry name" value="Myb-like_DNA-bd"/>
</dbReference>
<feature type="domain" description="HTH myb-type" evidence="7">
    <location>
        <begin position="35"/>
        <end position="79"/>
    </location>
</feature>
<keyword evidence="3" id="KW-0804">Transcription</keyword>
<reference evidence="8" key="1">
    <citation type="journal article" date="2011" name="PLoS Biol.">
        <title>Gene gain and loss during evolution of obligate parasitism in the white rust pathogen of Arabidopsis thaliana.</title>
        <authorList>
            <person name="Kemen E."/>
            <person name="Gardiner A."/>
            <person name="Schultz-Larsen T."/>
            <person name="Kemen A.C."/>
            <person name="Balmuth A.L."/>
            <person name="Robert-Seilaniantz A."/>
            <person name="Bailey K."/>
            <person name="Holub E."/>
            <person name="Studholme D.J."/>
            <person name="Maclean D."/>
            <person name="Jones J.D."/>
        </authorList>
    </citation>
    <scope>NUCLEOTIDE SEQUENCE</scope>
</reference>
<dbReference type="InterPro" id="IPR017930">
    <property type="entry name" value="Myb_dom"/>
</dbReference>
<dbReference type="PROSITE" id="PS50090">
    <property type="entry name" value="MYB_LIKE"/>
    <property type="match status" value="3"/>
</dbReference>
<dbReference type="GO" id="GO:0042795">
    <property type="term" value="P:snRNA transcription by RNA polymerase II"/>
    <property type="evidence" value="ECO:0007669"/>
    <property type="project" value="TreeGrafter"/>
</dbReference>
<keyword evidence="1" id="KW-0805">Transcription regulation</keyword>
<dbReference type="CDD" id="cd00167">
    <property type="entry name" value="SANT"/>
    <property type="match status" value="3"/>
</dbReference>
<feature type="domain" description="HTH myb-type" evidence="7">
    <location>
        <begin position="80"/>
        <end position="134"/>
    </location>
</feature>
<dbReference type="Gene3D" id="1.10.10.60">
    <property type="entry name" value="Homeodomain-like"/>
    <property type="match status" value="3"/>
</dbReference>
<feature type="region of interest" description="Disordered" evidence="5">
    <location>
        <begin position="1"/>
        <end position="36"/>
    </location>
</feature>
<evidence type="ECO:0000256" key="5">
    <source>
        <dbReference type="SAM" id="MobiDB-lite"/>
    </source>
</evidence>
<evidence type="ECO:0000259" key="6">
    <source>
        <dbReference type="PROSITE" id="PS50090"/>
    </source>
</evidence>
<dbReference type="HOGENOM" id="CLU_030077_0_0_1"/>
<evidence type="ECO:0000256" key="4">
    <source>
        <dbReference type="ARBA" id="ARBA00023242"/>
    </source>
</evidence>
<sequence>MSMISDSSSKRERDDEEEIQHLTEDGAPLTNTSNRWTSEQDDALRNAIETIGQRNWKTIALYVPGRNHSQCLQRWSKVLKPGLVKGHWSRDEDYVLEKMVRRGSHSWTEVASEIPGRTTKQCRERWRNHLDPSIIKAPFTPAEDEIIQNSYDSIGNRWTHIAKRLPGRTDDAIKARWKQLNPDVKNIAKPGRPRLISSINLNNLRGAGKSEKATTKKVSKDTDNQDRESPERKQNAHLGATFDITSSNPNEEVQQKDAEILAELLLRSSSASSMSLGSIRGLASLNDISPEELLESGELDEMLRSTCLAKSDQYRPTRMSCRLAEIATLNRSNSSFGERRRYCGHGMPDLNQLNALLPSASSLVDAFVGELKMEPDIMHRKEAVKIEMTDLFEDDLLQTIRKGQKLV</sequence>
<dbReference type="PROSITE" id="PS51294">
    <property type="entry name" value="HTH_MYB"/>
    <property type="match status" value="3"/>
</dbReference>
<dbReference type="InterPro" id="IPR009057">
    <property type="entry name" value="Homeodomain-like_sf"/>
</dbReference>
<keyword evidence="4" id="KW-0539">Nucleus</keyword>
<organism evidence="8">
    <name type="scientific">Albugo laibachii Nc14</name>
    <dbReference type="NCBI Taxonomy" id="890382"/>
    <lineage>
        <taxon>Eukaryota</taxon>
        <taxon>Sar</taxon>
        <taxon>Stramenopiles</taxon>
        <taxon>Oomycota</taxon>
        <taxon>Peronosporomycetes</taxon>
        <taxon>Albuginales</taxon>
        <taxon>Albuginaceae</taxon>
        <taxon>Albugo</taxon>
    </lineage>
</organism>
<dbReference type="Pfam" id="PF13921">
    <property type="entry name" value="Myb_DNA-bind_6"/>
    <property type="match status" value="1"/>
</dbReference>
<dbReference type="GO" id="GO:0000978">
    <property type="term" value="F:RNA polymerase II cis-regulatory region sequence-specific DNA binding"/>
    <property type="evidence" value="ECO:0007669"/>
    <property type="project" value="TreeGrafter"/>
</dbReference>
<dbReference type="PANTHER" id="PTHR46621">
    <property type="entry name" value="SNRNA-ACTIVATING PROTEIN COMPLEX SUBUNIT 4"/>
    <property type="match status" value="1"/>
</dbReference>
<dbReference type="InterPro" id="IPR001005">
    <property type="entry name" value="SANT/Myb"/>
</dbReference>
<gene>
    <name evidence="8" type="primary">AlNc14C28G2693</name>
    <name evidence="8" type="ORF">ALNC14_031070</name>
</gene>
<dbReference type="GO" id="GO:0042796">
    <property type="term" value="P:snRNA transcription by RNA polymerase III"/>
    <property type="evidence" value="ECO:0007669"/>
    <property type="project" value="TreeGrafter"/>
</dbReference>
<feature type="domain" description="Myb-like" evidence="6">
    <location>
        <begin position="131"/>
        <end position="181"/>
    </location>
</feature>
<feature type="domain" description="Myb-like" evidence="6">
    <location>
        <begin position="34"/>
        <end position="79"/>
    </location>
</feature>
<accession>F0W765</accession>
<evidence type="ECO:0000259" key="7">
    <source>
        <dbReference type="PROSITE" id="PS51294"/>
    </source>
</evidence>
<keyword evidence="2" id="KW-0238">DNA-binding</keyword>
<evidence type="ECO:0000256" key="2">
    <source>
        <dbReference type="ARBA" id="ARBA00023125"/>
    </source>
</evidence>
<dbReference type="PANTHER" id="PTHR46621:SF1">
    <property type="entry name" value="SNRNA-ACTIVATING PROTEIN COMPLEX SUBUNIT 4"/>
    <property type="match status" value="1"/>
</dbReference>
<feature type="compositionally biased region" description="Basic and acidic residues" evidence="5">
    <location>
        <begin position="8"/>
        <end position="24"/>
    </location>
</feature>
<proteinExistence type="predicted"/>
<evidence type="ECO:0000313" key="8">
    <source>
        <dbReference type="EMBL" id="CCA16964.1"/>
    </source>
</evidence>
<feature type="domain" description="Myb-like" evidence="6">
    <location>
        <begin position="80"/>
        <end position="130"/>
    </location>
</feature>
<evidence type="ECO:0000256" key="3">
    <source>
        <dbReference type="ARBA" id="ARBA00023163"/>
    </source>
</evidence>
<dbReference type="Pfam" id="PF00249">
    <property type="entry name" value="Myb_DNA-binding"/>
    <property type="match status" value="1"/>
</dbReference>
<dbReference type="GO" id="GO:0001006">
    <property type="term" value="F:RNA polymerase III type 3 promoter sequence-specific DNA binding"/>
    <property type="evidence" value="ECO:0007669"/>
    <property type="project" value="TreeGrafter"/>
</dbReference>
<feature type="region of interest" description="Disordered" evidence="5">
    <location>
        <begin position="206"/>
        <end position="236"/>
    </location>
</feature>
<evidence type="ECO:0000256" key="1">
    <source>
        <dbReference type="ARBA" id="ARBA00023015"/>
    </source>
</evidence>
<dbReference type="EMBL" id="FR824073">
    <property type="protein sequence ID" value="CCA16964.1"/>
    <property type="molecule type" value="Genomic_DNA"/>
</dbReference>
<feature type="domain" description="HTH myb-type" evidence="7">
    <location>
        <begin position="136"/>
        <end position="185"/>
    </location>
</feature>